<feature type="region of interest" description="Disordered" evidence="1">
    <location>
        <begin position="54"/>
        <end position="90"/>
    </location>
</feature>
<feature type="compositionally biased region" description="Low complexity" evidence="1">
    <location>
        <begin position="126"/>
        <end position="140"/>
    </location>
</feature>
<proteinExistence type="predicted"/>
<feature type="domain" description="MADF" evidence="2">
    <location>
        <begin position="15"/>
        <end position="55"/>
    </location>
</feature>
<dbReference type="Pfam" id="PF10545">
    <property type="entry name" value="MADF_DNA_bdg"/>
    <property type="match status" value="1"/>
</dbReference>
<gene>
    <name evidence="3" type="ORF">PHAECO_LOCUS8839</name>
</gene>
<name>A0A9N9SHV6_PHACE</name>
<dbReference type="InterPro" id="IPR006578">
    <property type="entry name" value="MADF-dom"/>
</dbReference>
<evidence type="ECO:0000256" key="1">
    <source>
        <dbReference type="SAM" id="MobiDB-lite"/>
    </source>
</evidence>
<dbReference type="AlphaFoldDB" id="A0A9N9SHV6"/>
<evidence type="ECO:0000259" key="2">
    <source>
        <dbReference type="Pfam" id="PF10545"/>
    </source>
</evidence>
<reference evidence="3" key="2">
    <citation type="submission" date="2022-10" db="EMBL/GenBank/DDBJ databases">
        <authorList>
            <consortium name="ENA_rothamsted_submissions"/>
            <consortium name="culmorum"/>
            <person name="King R."/>
        </authorList>
    </citation>
    <scope>NUCLEOTIDE SEQUENCE</scope>
</reference>
<dbReference type="Proteomes" id="UP001153737">
    <property type="component" value="Chromosome 4"/>
</dbReference>
<organism evidence="3 4">
    <name type="scientific">Phaedon cochleariae</name>
    <name type="common">Mustard beetle</name>
    <dbReference type="NCBI Taxonomy" id="80249"/>
    <lineage>
        <taxon>Eukaryota</taxon>
        <taxon>Metazoa</taxon>
        <taxon>Ecdysozoa</taxon>
        <taxon>Arthropoda</taxon>
        <taxon>Hexapoda</taxon>
        <taxon>Insecta</taxon>
        <taxon>Pterygota</taxon>
        <taxon>Neoptera</taxon>
        <taxon>Endopterygota</taxon>
        <taxon>Coleoptera</taxon>
        <taxon>Polyphaga</taxon>
        <taxon>Cucujiformia</taxon>
        <taxon>Chrysomeloidea</taxon>
        <taxon>Chrysomelidae</taxon>
        <taxon>Chrysomelinae</taxon>
        <taxon>Chrysomelini</taxon>
        <taxon>Phaedon</taxon>
    </lineage>
</organism>
<accession>A0A9N9SHV6</accession>
<evidence type="ECO:0000313" key="3">
    <source>
        <dbReference type="EMBL" id="CAG9820712.1"/>
    </source>
</evidence>
<keyword evidence="4" id="KW-1185">Reference proteome</keyword>
<dbReference type="EMBL" id="OU896710">
    <property type="protein sequence ID" value="CAG9820712.1"/>
    <property type="molecule type" value="Genomic_DNA"/>
</dbReference>
<feature type="compositionally biased region" description="Basic and acidic residues" evidence="1">
    <location>
        <begin position="70"/>
        <end position="83"/>
    </location>
</feature>
<reference evidence="3" key="1">
    <citation type="submission" date="2022-01" db="EMBL/GenBank/DDBJ databases">
        <authorList>
            <person name="King R."/>
        </authorList>
    </citation>
    <scope>NUCLEOTIDE SEQUENCE</scope>
</reference>
<evidence type="ECO:0000313" key="4">
    <source>
        <dbReference type="Proteomes" id="UP001153737"/>
    </source>
</evidence>
<protein>
    <recommendedName>
        <fullName evidence="2">MADF domain-containing protein</fullName>
    </recommendedName>
</protein>
<sequence>MSDTEKWTVDDIEILIMEVRSRPEIYNQTLPGYANGDRIEKLWNGVARHLGGKSKTERKTCSNYSSSIEKSQDSDVDHGDHPSDYNIEDTEDANILIIEESTTNDLSFTNDTCEDSFSATLKRKSPTPTTSATTYTNTNPKKSRKQGNEVNDIIAKYFTSKIENVPKHKEE</sequence>
<feature type="region of interest" description="Disordered" evidence="1">
    <location>
        <begin position="119"/>
        <end position="151"/>
    </location>
</feature>